<name>A0A1U7JLQ4_9HYPH</name>
<gene>
    <name evidence="1" type="ORF">A3843_03735</name>
</gene>
<evidence type="ECO:0000313" key="1">
    <source>
        <dbReference type="EMBL" id="OKL45622.1"/>
    </source>
</evidence>
<protein>
    <submittedName>
        <fullName evidence="1">Uncharacterized protein</fullName>
    </submittedName>
</protein>
<dbReference type="AlphaFoldDB" id="A0A1U7JLQ4"/>
<organism evidence="1 2">
    <name type="scientific">Pseudovibrio exalbescens</name>
    <dbReference type="NCBI Taxonomy" id="197461"/>
    <lineage>
        <taxon>Bacteria</taxon>
        <taxon>Pseudomonadati</taxon>
        <taxon>Pseudomonadota</taxon>
        <taxon>Alphaproteobacteria</taxon>
        <taxon>Hyphomicrobiales</taxon>
        <taxon>Stappiaceae</taxon>
        <taxon>Pseudovibrio</taxon>
    </lineage>
</organism>
<evidence type="ECO:0000313" key="2">
    <source>
        <dbReference type="Proteomes" id="UP000185783"/>
    </source>
</evidence>
<dbReference type="Pfam" id="PF21983">
    <property type="entry name" value="NikA-like"/>
    <property type="match status" value="1"/>
</dbReference>
<dbReference type="InterPro" id="IPR053842">
    <property type="entry name" value="NikA-like"/>
</dbReference>
<dbReference type="STRING" id="197461.A3843_03735"/>
<proteinExistence type="predicted"/>
<sequence>MRCTAQEKDKLKAQAEAAGVTISALLRATLGLVKPTRRRAAPKVDPRLVAELSRIGTNLNQIARAVNTATSAGEARQLNGLQIITELTAIDRQLGALLALHQSEEPGDAD</sequence>
<dbReference type="Proteomes" id="UP000185783">
    <property type="component" value="Unassembled WGS sequence"/>
</dbReference>
<reference evidence="1 2" key="1">
    <citation type="submission" date="2016-03" db="EMBL/GenBank/DDBJ databases">
        <title>Genome sequence of Nesiotobacter sp. nov., a moderately halophilic alphaproteobacterium isolated from the Yellow Sea, China.</title>
        <authorList>
            <person name="Zhang G."/>
            <person name="Zhang R."/>
        </authorList>
    </citation>
    <scope>NUCLEOTIDE SEQUENCE [LARGE SCALE GENOMIC DNA]</scope>
    <source>
        <strain evidence="1 2">WB1-6</strain>
    </source>
</reference>
<comment type="caution">
    <text evidence="1">The sequence shown here is derived from an EMBL/GenBank/DDBJ whole genome shotgun (WGS) entry which is preliminary data.</text>
</comment>
<accession>A0A1U7JLQ4</accession>
<dbReference type="EMBL" id="LVVZ01000005">
    <property type="protein sequence ID" value="OKL45622.1"/>
    <property type="molecule type" value="Genomic_DNA"/>
</dbReference>
<keyword evidence="2" id="KW-1185">Reference proteome</keyword>